<reference evidence="2 3" key="1">
    <citation type="submission" date="2023-08" db="EMBL/GenBank/DDBJ databases">
        <title>Whole genome sequencing of Staphylococcus coagulans NN-2474.</title>
        <authorList>
            <person name="Kropotov V.S."/>
            <person name="Boriskina E.V."/>
            <person name="Gordinskaya N.A."/>
            <person name="Shkurkina I.S."/>
            <person name="Kryazhev D.V."/>
            <person name="Alekseeva A.E."/>
            <person name="Makhova M.A."/>
        </authorList>
    </citation>
    <scope>NUCLEOTIDE SEQUENCE [LARGE SCALE GENOMIC DNA]</scope>
    <source>
        <strain evidence="2 3">NN-2474</strain>
    </source>
</reference>
<comment type="caution">
    <text evidence="2">The sequence shown here is derived from an EMBL/GenBank/DDBJ whole genome shotgun (WGS) entry which is preliminary data.</text>
</comment>
<feature type="non-terminal residue" evidence="2">
    <location>
        <position position="1"/>
    </location>
</feature>
<evidence type="ECO:0000256" key="1">
    <source>
        <dbReference type="ARBA" id="ARBA00006479"/>
    </source>
</evidence>
<comment type="similarity">
    <text evidence="1">Belongs to the ROK (NagC/XylR) family.</text>
</comment>
<dbReference type="Pfam" id="PF00480">
    <property type="entry name" value="ROK"/>
    <property type="match status" value="1"/>
</dbReference>
<dbReference type="PANTHER" id="PTHR18964:SF165">
    <property type="entry name" value="BETA-GLUCOSIDE KINASE"/>
    <property type="match status" value="1"/>
</dbReference>
<dbReference type="PANTHER" id="PTHR18964">
    <property type="entry name" value="ROK (REPRESSOR, ORF, KINASE) FAMILY"/>
    <property type="match status" value="1"/>
</dbReference>
<organism evidence="2 3">
    <name type="scientific">Staphylococcus coagulans</name>
    <dbReference type="NCBI Taxonomy" id="74706"/>
    <lineage>
        <taxon>Bacteria</taxon>
        <taxon>Bacillati</taxon>
        <taxon>Bacillota</taxon>
        <taxon>Bacilli</taxon>
        <taxon>Bacillales</taxon>
        <taxon>Staphylococcaceae</taxon>
        <taxon>Staphylococcus</taxon>
    </lineage>
</organism>
<sequence>KANEVGYLLYRPTENTTFEQRAATSALKKRMIDGGFTRSTHVPVLFEAAEEGDDIAKQILNEWAEDVAEGIAQIQVMYDPGLILIGGGISEQGDNLIKYIEPKVAHYLPKDYVYAPIQTTKSKNDAALYGCLQ</sequence>
<dbReference type="EMBL" id="JAVJGV010000301">
    <property type="protein sequence ID" value="MDR5604279.1"/>
    <property type="molecule type" value="Genomic_DNA"/>
</dbReference>
<dbReference type="SUPFAM" id="SSF53067">
    <property type="entry name" value="Actin-like ATPase domain"/>
    <property type="match status" value="1"/>
</dbReference>
<dbReference type="Gene3D" id="3.30.420.40">
    <property type="match status" value="1"/>
</dbReference>
<dbReference type="InterPro" id="IPR043129">
    <property type="entry name" value="ATPase_NBD"/>
</dbReference>
<keyword evidence="3" id="KW-1185">Reference proteome</keyword>
<accession>A0ABU1F1M4</accession>
<proteinExistence type="inferred from homology"/>
<evidence type="ECO:0000313" key="2">
    <source>
        <dbReference type="EMBL" id="MDR5604279.1"/>
    </source>
</evidence>
<name>A0ABU1F1M4_9STAP</name>
<dbReference type="RefSeq" id="WP_309552559.1">
    <property type="nucleotide sequence ID" value="NZ_JAVJGV010000301.1"/>
</dbReference>
<evidence type="ECO:0000313" key="3">
    <source>
        <dbReference type="Proteomes" id="UP001255050"/>
    </source>
</evidence>
<gene>
    <name evidence="2" type="ORF">RCO12_12875</name>
</gene>
<dbReference type="InterPro" id="IPR000600">
    <property type="entry name" value="ROK"/>
</dbReference>
<protein>
    <submittedName>
        <fullName evidence="2">ROK family protein</fullName>
    </submittedName>
</protein>
<dbReference type="Proteomes" id="UP001255050">
    <property type="component" value="Unassembled WGS sequence"/>
</dbReference>